<dbReference type="VEuPathDB" id="FungiDB:ASPWEDRAFT_41303"/>
<name>A0A1L9RM86_ASPWE</name>
<dbReference type="PANTHER" id="PTHR45763">
    <property type="entry name" value="HYDROLASE, ALPHA/BETA FOLD FAMILY PROTEIN, EXPRESSED-RELATED"/>
    <property type="match status" value="1"/>
</dbReference>
<organism evidence="2 3">
    <name type="scientific">Aspergillus wentii DTO 134E9</name>
    <dbReference type="NCBI Taxonomy" id="1073089"/>
    <lineage>
        <taxon>Eukaryota</taxon>
        <taxon>Fungi</taxon>
        <taxon>Dikarya</taxon>
        <taxon>Ascomycota</taxon>
        <taxon>Pezizomycotina</taxon>
        <taxon>Eurotiomycetes</taxon>
        <taxon>Eurotiomycetidae</taxon>
        <taxon>Eurotiales</taxon>
        <taxon>Aspergillaceae</taxon>
        <taxon>Aspergillus</taxon>
        <taxon>Aspergillus subgen. Cremei</taxon>
    </lineage>
</organism>
<evidence type="ECO:0000259" key="1">
    <source>
        <dbReference type="Pfam" id="PF00561"/>
    </source>
</evidence>
<dbReference type="Gene3D" id="3.40.50.1820">
    <property type="entry name" value="alpha/beta hydrolase"/>
    <property type="match status" value="1"/>
</dbReference>
<proteinExistence type="predicted"/>
<dbReference type="Pfam" id="PF00561">
    <property type="entry name" value="Abhydrolase_1"/>
    <property type="match status" value="1"/>
</dbReference>
<dbReference type="GeneID" id="63751369"/>
<dbReference type="InterPro" id="IPR029058">
    <property type="entry name" value="AB_hydrolase_fold"/>
</dbReference>
<dbReference type="RefSeq" id="XP_040689746.1">
    <property type="nucleotide sequence ID" value="XM_040835521.1"/>
</dbReference>
<dbReference type="Proteomes" id="UP000184383">
    <property type="component" value="Unassembled WGS sequence"/>
</dbReference>
<gene>
    <name evidence="2" type="ORF">ASPWEDRAFT_41303</name>
</gene>
<dbReference type="EMBL" id="KV878212">
    <property type="protein sequence ID" value="OJJ36070.1"/>
    <property type="molecule type" value="Genomic_DNA"/>
</dbReference>
<reference evidence="3" key="1">
    <citation type="journal article" date="2017" name="Genome Biol.">
        <title>Comparative genomics reveals high biological diversity and specific adaptations in the industrially and medically important fungal genus Aspergillus.</title>
        <authorList>
            <person name="de Vries R.P."/>
            <person name="Riley R."/>
            <person name="Wiebenga A."/>
            <person name="Aguilar-Osorio G."/>
            <person name="Amillis S."/>
            <person name="Uchima C.A."/>
            <person name="Anderluh G."/>
            <person name="Asadollahi M."/>
            <person name="Askin M."/>
            <person name="Barry K."/>
            <person name="Battaglia E."/>
            <person name="Bayram O."/>
            <person name="Benocci T."/>
            <person name="Braus-Stromeyer S.A."/>
            <person name="Caldana C."/>
            <person name="Canovas D."/>
            <person name="Cerqueira G.C."/>
            <person name="Chen F."/>
            <person name="Chen W."/>
            <person name="Choi C."/>
            <person name="Clum A."/>
            <person name="Dos Santos R.A."/>
            <person name="Damasio A.R."/>
            <person name="Diallinas G."/>
            <person name="Emri T."/>
            <person name="Fekete E."/>
            <person name="Flipphi M."/>
            <person name="Freyberg S."/>
            <person name="Gallo A."/>
            <person name="Gournas C."/>
            <person name="Habgood R."/>
            <person name="Hainaut M."/>
            <person name="Harispe M.L."/>
            <person name="Henrissat B."/>
            <person name="Hilden K.S."/>
            <person name="Hope R."/>
            <person name="Hossain A."/>
            <person name="Karabika E."/>
            <person name="Karaffa L."/>
            <person name="Karanyi Z."/>
            <person name="Krasevec N."/>
            <person name="Kuo A."/>
            <person name="Kusch H."/>
            <person name="LaButti K."/>
            <person name="Lagendijk E.L."/>
            <person name="Lapidus A."/>
            <person name="Levasseur A."/>
            <person name="Lindquist E."/>
            <person name="Lipzen A."/>
            <person name="Logrieco A.F."/>
            <person name="MacCabe A."/>
            <person name="Maekelae M.R."/>
            <person name="Malavazi I."/>
            <person name="Melin P."/>
            <person name="Meyer V."/>
            <person name="Mielnichuk N."/>
            <person name="Miskei M."/>
            <person name="Molnar A.P."/>
            <person name="Mule G."/>
            <person name="Ngan C.Y."/>
            <person name="Orejas M."/>
            <person name="Orosz E."/>
            <person name="Ouedraogo J.P."/>
            <person name="Overkamp K.M."/>
            <person name="Park H.-S."/>
            <person name="Perrone G."/>
            <person name="Piumi F."/>
            <person name="Punt P.J."/>
            <person name="Ram A.F."/>
            <person name="Ramon A."/>
            <person name="Rauscher S."/>
            <person name="Record E."/>
            <person name="Riano-Pachon D.M."/>
            <person name="Robert V."/>
            <person name="Roehrig J."/>
            <person name="Ruller R."/>
            <person name="Salamov A."/>
            <person name="Salih N.S."/>
            <person name="Samson R.A."/>
            <person name="Sandor E."/>
            <person name="Sanguinetti M."/>
            <person name="Schuetze T."/>
            <person name="Sepcic K."/>
            <person name="Shelest E."/>
            <person name="Sherlock G."/>
            <person name="Sophianopoulou V."/>
            <person name="Squina F.M."/>
            <person name="Sun H."/>
            <person name="Susca A."/>
            <person name="Todd R.B."/>
            <person name="Tsang A."/>
            <person name="Unkles S.E."/>
            <person name="van de Wiele N."/>
            <person name="van Rossen-Uffink D."/>
            <person name="Oliveira J.V."/>
            <person name="Vesth T.C."/>
            <person name="Visser J."/>
            <person name="Yu J.-H."/>
            <person name="Zhou M."/>
            <person name="Andersen M.R."/>
            <person name="Archer D.B."/>
            <person name="Baker S.E."/>
            <person name="Benoit I."/>
            <person name="Brakhage A.A."/>
            <person name="Braus G.H."/>
            <person name="Fischer R."/>
            <person name="Frisvad J.C."/>
            <person name="Goldman G.H."/>
            <person name="Houbraken J."/>
            <person name="Oakley B."/>
            <person name="Pocsi I."/>
            <person name="Scazzocchio C."/>
            <person name="Seiboth B."/>
            <person name="vanKuyk P.A."/>
            <person name="Wortman J."/>
            <person name="Dyer P.S."/>
            <person name="Grigoriev I.V."/>
        </authorList>
    </citation>
    <scope>NUCLEOTIDE SEQUENCE [LARGE SCALE GENOMIC DNA]</scope>
    <source>
        <strain evidence="3">DTO 134E9</strain>
    </source>
</reference>
<sequence>MAATRLSLSARQLHQTLPLHNGRTLGYAEYGPATGFPLLYFHGFPSSRLEASELVNIANRRKLRIIAPDRPGFGLSTFQPNRRIMDWPADVDALTNHLGLSKYAIMGGSGGGPYAVACAHALPSDRLSAVGVLAGSGPWTAGTEDVTLSRKMTAFGAKHFPRGLTGLGNGIIGTLRWGTATSPGKRWMDNYLNNIEQDFEGKDLPVEERRDQILQILFEGFAQGSRATVQEAGLLTQDWGFKLEDVSYNKIQMWHGTKDENSPIRMMRYMAERLPHCELHESDEDHYTIAQHLEDILTEFLPETAR</sequence>
<evidence type="ECO:0000313" key="2">
    <source>
        <dbReference type="EMBL" id="OJJ36070.1"/>
    </source>
</evidence>
<dbReference type="PANTHER" id="PTHR45763:SF46">
    <property type="entry name" value="AB HYDROLASE-1 DOMAIN-CONTAINING PROTEIN"/>
    <property type="match status" value="1"/>
</dbReference>
<evidence type="ECO:0000313" key="3">
    <source>
        <dbReference type="Proteomes" id="UP000184383"/>
    </source>
</evidence>
<dbReference type="OrthoDB" id="294702at2759"/>
<protein>
    <recommendedName>
        <fullName evidence="1">AB hydrolase-1 domain-containing protein</fullName>
    </recommendedName>
</protein>
<dbReference type="STRING" id="1073089.A0A1L9RM86"/>
<dbReference type="AlphaFoldDB" id="A0A1L9RM86"/>
<dbReference type="SUPFAM" id="SSF53474">
    <property type="entry name" value="alpha/beta-Hydrolases"/>
    <property type="match status" value="1"/>
</dbReference>
<feature type="domain" description="AB hydrolase-1" evidence="1">
    <location>
        <begin position="37"/>
        <end position="290"/>
    </location>
</feature>
<accession>A0A1L9RM86</accession>
<keyword evidence="3" id="KW-1185">Reference proteome</keyword>
<dbReference type="InterPro" id="IPR000073">
    <property type="entry name" value="AB_hydrolase_1"/>
</dbReference>